<keyword evidence="5 15" id="KW-0479">Metal-binding</keyword>
<dbReference type="Gene3D" id="3.30.420.10">
    <property type="entry name" value="Ribonuclease H-like superfamily/Ribonuclease H"/>
    <property type="match status" value="1"/>
</dbReference>
<keyword evidence="7 18" id="KW-0378">Hydrolase</keyword>
<dbReference type="GO" id="GO:0046872">
    <property type="term" value="F:metal ion binding"/>
    <property type="evidence" value="ECO:0007669"/>
    <property type="project" value="UniProtKB-KW"/>
</dbReference>
<dbReference type="GO" id="GO:0006281">
    <property type="term" value="P:DNA repair"/>
    <property type="evidence" value="ECO:0007669"/>
    <property type="project" value="UniProtKB-KW"/>
</dbReference>
<evidence type="ECO:0000259" key="16">
    <source>
        <dbReference type="PROSITE" id="PS51784"/>
    </source>
</evidence>
<reference evidence="18 19" key="1">
    <citation type="submission" date="2024-02" db="EMBL/GenBank/DDBJ databases">
        <title>A novel Wenzhouxiangellaceae bacterium, isolated from coastal sediments.</title>
        <authorList>
            <person name="Du Z.-J."/>
            <person name="Ye Y.-Q."/>
            <person name="Zhang X.-Y."/>
        </authorList>
    </citation>
    <scope>NUCLEOTIDE SEQUENCE [LARGE SCALE GENOMIC DNA]</scope>
    <source>
        <strain evidence="18 19">CH-27</strain>
    </source>
</reference>
<comment type="cofactor">
    <cofactor evidence="15">
        <name>Mg(2+)</name>
        <dbReference type="ChEBI" id="CHEBI:18420"/>
    </cofactor>
    <text evidence="15">Binds 2 Mg(2+) ions per monomer.</text>
</comment>
<evidence type="ECO:0000256" key="3">
    <source>
        <dbReference type="ARBA" id="ARBA00019900"/>
    </source>
</evidence>
<evidence type="ECO:0000256" key="14">
    <source>
        <dbReference type="PIRSR" id="PIRSR000977-1"/>
    </source>
</evidence>
<dbReference type="GO" id="GO:0008310">
    <property type="term" value="F:single-stranded DNA 3'-5' DNA exonuclease activity"/>
    <property type="evidence" value="ECO:0007669"/>
    <property type="project" value="UniProtKB-EC"/>
</dbReference>
<dbReference type="Pfam" id="PF26016">
    <property type="entry name" value="ExoI_C"/>
    <property type="match status" value="1"/>
</dbReference>
<dbReference type="RefSeq" id="WP_354694907.1">
    <property type="nucleotide sequence ID" value="NZ_JAZHOG010000004.1"/>
</dbReference>
<evidence type="ECO:0000256" key="11">
    <source>
        <dbReference type="ARBA" id="ARBA00023204"/>
    </source>
</evidence>
<evidence type="ECO:0000259" key="17">
    <source>
        <dbReference type="PROSITE" id="PS51785"/>
    </source>
</evidence>
<keyword evidence="9 15" id="KW-0460">Magnesium</keyword>
<feature type="domain" description="ExoI SH3-like" evidence="16">
    <location>
        <begin position="206"/>
        <end position="361"/>
    </location>
</feature>
<feature type="binding site" evidence="15">
    <location>
        <position position="190"/>
    </location>
    <ligand>
        <name>Mg(2+)</name>
        <dbReference type="ChEBI" id="CHEBI:18420"/>
        <label>2</label>
    </ligand>
</feature>
<dbReference type="InterPro" id="IPR036397">
    <property type="entry name" value="RNaseH_sf"/>
</dbReference>
<dbReference type="PROSITE" id="PS51784">
    <property type="entry name" value="EXOI_SH3"/>
    <property type="match status" value="1"/>
</dbReference>
<evidence type="ECO:0000256" key="8">
    <source>
        <dbReference type="ARBA" id="ARBA00022839"/>
    </source>
</evidence>
<dbReference type="InterPro" id="IPR023607">
    <property type="entry name" value="Exodeoxyribonuclease_I"/>
</dbReference>
<dbReference type="NCBIfam" id="NF008746">
    <property type="entry name" value="PRK11779.1"/>
    <property type="match status" value="1"/>
</dbReference>
<feature type="binding site" evidence="15">
    <location>
        <position position="11"/>
    </location>
    <ligand>
        <name>Mg(2+)</name>
        <dbReference type="ChEBI" id="CHEBI:18420"/>
        <label>1</label>
    </ligand>
</feature>
<keyword evidence="8" id="KW-0269">Exonuclease</keyword>
<dbReference type="EC" id="3.1.11.1" evidence="2"/>
<keyword evidence="19" id="KW-1185">Reference proteome</keyword>
<dbReference type="Pfam" id="PF00929">
    <property type="entry name" value="RNase_T"/>
    <property type="match status" value="1"/>
</dbReference>
<evidence type="ECO:0000256" key="4">
    <source>
        <dbReference type="ARBA" id="ARBA00022722"/>
    </source>
</evidence>
<name>A0AAW9RIU9_9GAMM</name>
<dbReference type="CDD" id="cd06138">
    <property type="entry name" value="ExoI_N"/>
    <property type="match status" value="1"/>
</dbReference>
<comment type="subunit">
    <text evidence="13">Monomer. Interacts with ssb (via C-terminus); this interaction stimulates the exonuclease activity by recruiting the enzyme to its substrate.</text>
</comment>
<keyword evidence="10" id="KW-0238">DNA-binding</keyword>
<evidence type="ECO:0000256" key="13">
    <source>
        <dbReference type="ARBA" id="ARBA00046792"/>
    </source>
</evidence>
<evidence type="ECO:0000256" key="12">
    <source>
        <dbReference type="ARBA" id="ARBA00031220"/>
    </source>
</evidence>
<gene>
    <name evidence="18" type="primary">sbcB</name>
    <name evidence="18" type="ORF">V3330_08135</name>
</gene>
<proteinExistence type="predicted"/>
<dbReference type="FunFam" id="3.30.420.10:FF:000033">
    <property type="entry name" value="Exodeoxyribonuclease I"/>
    <property type="match status" value="1"/>
</dbReference>
<comment type="caution">
    <text evidence="18">The sequence shown here is derived from an EMBL/GenBank/DDBJ whole genome shotgun (WGS) entry which is preliminary data.</text>
</comment>
<keyword evidence="4" id="KW-0540">Nuclease</keyword>
<feature type="domain" description="ExoI C-terminal" evidence="17">
    <location>
        <begin position="368"/>
        <end position="491"/>
    </location>
</feature>
<sequence>MKPPRSFLWHDYETFGANPRSDRPAQFAAIRTNAELEPVADPISWYCRPANDLVPHPIACLITGITPQKACEAGLREADFAQRIHAEMMVPGTCSVGYNNIHFDDVVTRHLLYRNLRDAYEREYRNGNSRWDLIDLSRMCYALRPDGVHWPLRDDEAAARSPTPVPSFRLEDLTAANGIEHGQAHDALADVTATIEWARRLRQAQPRLFEWALGLRDTATAQGLLDPVDPRPVLHTSSRIPAARGCTTLVWPLAVVPDRPKSVIVFDLMGDPAPLLEEPADRIADRVFTPTADMPEGEERLPLKVVHCNHVPMLAPEATLKGVDQERIALDRDRCLANAEVIRASIDTIRPKVIEVFNRPYEDAHSGTDTDPDVALYSGGFFPPHDRFLMNKVLQTPAEELGSHSWSFEDPRLPALLFRFRARNYPDTLSPQEVALWDQYRAQRLLSPPDSPFMGYEAFQQALTDARALHADAVDKQRILDQVESWLHECGLEHVWRENANAAAAPSRPAP</sequence>
<evidence type="ECO:0000256" key="5">
    <source>
        <dbReference type="ARBA" id="ARBA00022723"/>
    </source>
</evidence>
<dbReference type="InterPro" id="IPR013620">
    <property type="entry name" value="Exonuc_1_SH3"/>
</dbReference>
<dbReference type="InterPro" id="IPR058561">
    <property type="entry name" value="Exonuc_1_C"/>
</dbReference>
<dbReference type="InterPro" id="IPR013520">
    <property type="entry name" value="Ribonucl_H"/>
</dbReference>
<evidence type="ECO:0000256" key="7">
    <source>
        <dbReference type="ARBA" id="ARBA00022801"/>
    </source>
</evidence>
<evidence type="ECO:0000256" key="9">
    <source>
        <dbReference type="ARBA" id="ARBA00022842"/>
    </source>
</evidence>
<evidence type="ECO:0000256" key="2">
    <source>
        <dbReference type="ARBA" id="ARBA00012108"/>
    </source>
</evidence>
<comment type="catalytic activity">
    <reaction evidence="1">
        <text>Exonucleolytic cleavage in the 3'- to 5'-direction to yield nucleoside 5'-phosphates.</text>
        <dbReference type="EC" id="3.1.11.1"/>
    </reaction>
</comment>
<dbReference type="GO" id="GO:0003677">
    <property type="term" value="F:DNA binding"/>
    <property type="evidence" value="ECO:0007669"/>
    <property type="project" value="UniProtKB-KW"/>
</dbReference>
<evidence type="ECO:0000256" key="6">
    <source>
        <dbReference type="ARBA" id="ARBA00022763"/>
    </source>
</evidence>
<dbReference type="InterPro" id="IPR012337">
    <property type="entry name" value="RNaseH-like_sf"/>
</dbReference>
<evidence type="ECO:0000256" key="10">
    <source>
        <dbReference type="ARBA" id="ARBA00023125"/>
    </source>
</evidence>
<evidence type="ECO:0000256" key="15">
    <source>
        <dbReference type="PIRSR" id="PIRSR000977-2"/>
    </source>
</evidence>
<organism evidence="18 19">
    <name type="scientific">Elongatibacter sediminis</name>
    <dbReference type="NCBI Taxonomy" id="3119006"/>
    <lineage>
        <taxon>Bacteria</taxon>
        <taxon>Pseudomonadati</taxon>
        <taxon>Pseudomonadota</taxon>
        <taxon>Gammaproteobacteria</taxon>
        <taxon>Chromatiales</taxon>
        <taxon>Wenzhouxiangellaceae</taxon>
        <taxon>Elongatibacter</taxon>
    </lineage>
</organism>
<accession>A0AAW9RIU9</accession>
<dbReference type="Pfam" id="PF08411">
    <property type="entry name" value="ExoI_SH3"/>
    <property type="match status" value="1"/>
</dbReference>
<dbReference type="SUPFAM" id="SSF53098">
    <property type="entry name" value="Ribonuclease H-like"/>
    <property type="match status" value="1"/>
</dbReference>
<dbReference type="PROSITE" id="PS51785">
    <property type="entry name" value="EXOI_C"/>
    <property type="match status" value="1"/>
</dbReference>
<feature type="binding site" evidence="14">
    <location>
        <position position="169"/>
    </location>
    <ligand>
        <name>substrate</name>
    </ligand>
</feature>
<evidence type="ECO:0000313" key="18">
    <source>
        <dbReference type="EMBL" id="MEJ8567591.1"/>
    </source>
</evidence>
<evidence type="ECO:0000313" key="19">
    <source>
        <dbReference type="Proteomes" id="UP001359886"/>
    </source>
</evidence>
<dbReference type="EMBL" id="JAZHOG010000004">
    <property type="protein sequence ID" value="MEJ8567591.1"/>
    <property type="molecule type" value="Genomic_DNA"/>
</dbReference>
<feature type="binding site" evidence="15">
    <location>
        <position position="13"/>
    </location>
    <ligand>
        <name>Mg(2+)</name>
        <dbReference type="ChEBI" id="CHEBI:18420"/>
        <label>2</label>
    </ligand>
</feature>
<dbReference type="Gene3D" id="1.20.1280.70">
    <property type="entry name" value="Exonuclease ExoI, domain 3"/>
    <property type="match status" value="1"/>
</dbReference>
<dbReference type="InterPro" id="IPR038649">
    <property type="entry name" value="EXOI_SH3_sf"/>
</dbReference>
<evidence type="ECO:0000256" key="1">
    <source>
        <dbReference type="ARBA" id="ARBA00000563"/>
    </source>
</evidence>
<dbReference type="AlphaFoldDB" id="A0AAW9RIU9"/>
<dbReference type="PIRSF" id="PIRSF000977">
    <property type="entry name" value="Exodeoxyribonuclease_I"/>
    <property type="match status" value="1"/>
</dbReference>
<keyword evidence="11" id="KW-0234">DNA repair</keyword>
<dbReference type="InterPro" id="IPR034747">
    <property type="entry name" value="EXOI_SH3"/>
</dbReference>
<keyword evidence="6" id="KW-0227">DNA damage</keyword>
<dbReference type="Gene3D" id="3.30.1520.20">
    <property type="entry name" value="Exonuclease ExoI, domain 2"/>
    <property type="match status" value="1"/>
</dbReference>
<feature type="binding site" evidence="14">
    <location>
        <position position="13"/>
    </location>
    <ligand>
        <name>substrate</name>
    </ligand>
</feature>
<protein>
    <recommendedName>
        <fullName evidence="3">Exodeoxyribonuclease I</fullName>
        <ecNumber evidence="2">3.1.11.1</ecNumber>
    </recommendedName>
    <alternativeName>
        <fullName evidence="12">DNA deoxyribophosphodiesterase</fullName>
    </alternativeName>
</protein>
<dbReference type="Proteomes" id="UP001359886">
    <property type="component" value="Unassembled WGS sequence"/>
</dbReference>